<dbReference type="SMART" id="SM00387">
    <property type="entry name" value="HATPase_c"/>
    <property type="match status" value="1"/>
</dbReference>
<name>A0A7C3KF57_9CYAN</name>
<dbReference type="InterPro" id="IPR029016">
    <property type="entry name" value="GAF-like_dom_sf"/>
</dbReference>
<keyword evidence="6" id="KW-0902">Two-component regulatory system</keyword>
<evidence type="ECO:0000256" key="3">
    <source>
        <dbReference type="ARBA" id="ARBA00012438"/>
    </source>
</evidence>
<keyword evidence="4" id="KW-0597">Phosphoprotein</keyword>
<protein>
    <recommendedName>
        <fullName evidence="3">histidine kinase</fullName>
        <ecNumber evidence="3">2.7.13.3</ecNumber>
    </recommendedName>
</protein>
<dbReference type="SMART" id="SM00388">
    <property type="entry name" value="HisKA"/>
    <property type="match status" value="1"/>
</dbReference>
<dbReference type="InterPro" id="IPR003018">
    <property type="entry name" value="GAF"/>
</dbReference>
<dbReference type="SUPFAM" id="SSF55781">
    <property type="entry name" value="GAF domain-like"/>
    <property type="match status" value="2"/>
</dbReference>
<evidence type="ECO:0000256" key="1">
    <source>
        <dbReference type="ARBA" id="ARBA00000085"/>
    </source>
</evidence>
<dbReference type="InterPro" id="IPR013655">
    <property type="entry name" value="PAS_fold_3"/>
</dbReference>
<feature type="coiled-coil region" evidence="7">
    <location>
        <begin position="290"/>
        <end position="317"/>
    </location>
</feature>
<feature type="domain" description="Phytochrome chromophore attachment site" evidence="8">
    <location>
        <begin position="149"/>
        <end position="286"/>
    </location>
</feature>
<dbReference type="InterPro" id="IPR005467">
    <property type="entry name" value="His_kinase_dom"/>
</dbReference>
<evidence type="ECO:0000259" key="9">
    <source>
        <dbReference type="PROSITE" id="PS50109"/>
    </source>
</evidence>
<dbReference type="AlphaFoldDB" id="A0A7C3KF57"/>
<proteinExistence type="inferred from homology"/>
<reference evidence="10" key="1">
    <citation type="journal article" date="2020" name="mSystems">
        <title>Genome- and Community-Level Interaction Insights into Carbon Utilization and Element Cycling Functions of Hydrothermarchaeota in Hydrothermal Sediment.</title>
        <authorList>
            <person name="Zhou Z."/>
            <person name="Liu Y."/>
            <person name="Xu W."/>
            <person name="Pan J."/>
            <person name="Luo Z.H."/>
            <person name="Li M."/>
        </authorList>
    </citation>
    <scope>NUCLEOTIDE SEQUENCE [LARGE SCALE GENOMIC DNA]</scope>
    <source>
        <strain evidence="10">SpSt-418</strain>
    </source>
</reference>
<accession>A0A7C3KF57</accession>
<comment type="catalytic activity">
    <reaction evidence="1">
        <text>ATP + protein L-histidine = ADP + protein N-phospho-L-histidine.</text>
        <dbReference type="EC" id="2.7.13.3"/>
    </reaction>
</comment>
<evidence type="ECO:0000256" key="5">
    <source>
        <dbReference type="ARBA" id="ARBA00022777"/>
    </source>
</evidence>
<evidence type="ECO:0000256" key="2">
    <source>
        <dbReference type="ARBA" id="ARBA00006402"/>
    </source>
</evidence>
<keyword evidence="5" id="KW-0808">Transferase</keyword>
<dbReference type="PROSITE" id="PS50109">
    <property type="entry name" value="HIS_KIN"/>
    <property type="match status" value="1"/>
</dbReference>
<keyword evidence="5" id="KW-0418">Kinase</keyword>
<dbReference type="CDD" id="cd00082">
    <property type="entry name" value="HisKA"/>
    <property type="match status" value="1"/>
</dbReference>
<dbReference type="PRINTS" id="PR00344">
    <property type="entry name" value="BCTRLSENSOR"/>
</dbReference>
<dbReference type="Gene3D" id="3.30.450.20">
    <property type="entry name" value="PAS domain"/>
    <property type="match status" value="1"/>
</dbReference>
<feature type="domain" description="Histidine kinase" evidence="9">
    <location>
        <begin position="498"/>
        <end position="722"/>
    </location>
</feature>
<dbReference type="InterPro" id="IPR004358">
    <property type="entry name" value="Sig_transdc_His_kin-like_C"/>
</dbReference>
<dbReference type="Gene3D" id="1.10.287.130">
    <property type="match status" value="1"/>
</dbReference>
<evidence type="ECO:0000256" key="4">
    <source>
        <dbReference type="ARBA" id="ARBA00022553"/>
    </source>
</evidence>
<dbReference type="InterPro" id="IPR036890">
    <property type="entry name" value="HATPase_C_sf"/>
</dbReference>
<dbReference type="SUPFAM" id="SSF55874">
    <property type="entry name" value="ATPase domain of HSP90 chaperone/DNA topoisomerase II/histidine kinase"/>
    <property type="match status" value="1"/>
</dbReference>
<comment type="similarity">
    <text evidence="2">In the N-terminal section; belongs to the phytochrome family.</text>
</comment>
<dbReference type="EC" id="2.7.13.3" evidence="3"/>
<dbReference type="EMBL" id="DSRU01000257">
    <property type="protein sequence ID" value="HFM99569.1"/>
    <property type="molecule type" value="Genomic_DNA"/>
</dbReference>
<dbReference type="Pfam" id="PF02518">
    <property type="entry name" value="HATPase_c"/>
    <property type="match status" value="1"/>
</dbReference>
<dbReference type="CDD" id="cd00130">
    <property type="entry name" value="PAS"/>
    <property type="match status" value="1"/>
</dbReference>
<dbReference type="Pfam" id="PF00512">
    <property type="entry name" value="HisKA"/>
    <property type="match status" value="1"/>
</dbReference>
<dbReference type="PANTHER" id="PTHR43547:SF2">
    <property type="entry name" value="HYBRID SIGNAL TRANSDUCTION HISTIDINE KINASE C"/>
    <property type="match status" value="1"/>
</dbReference>
<sequence>MSLQLALNSSIGVFEIDAQARLIQVNSAWCQLAAIRLEAVEDNDFFLLIHSDDRPGVLNQWQQMMQSHQPFCTRFRLLRDANEPLWVIGQFIPQCQANGDFVSTRGTLVETPSILSTSVSAITLKSLSQPIDWERQVLEAVHKIRRTLNLRQILNTTTTEAYRLIQVDRALIFRFEPTWNGTVLTEIVNPEWKSILNCMISDPCFARADVDFYQGGYPRATADIHESNYLTQCYIELLDKFQVKAVLSAPILQEGQLWGLLILHQCSHPREWQAWEIDAVYHLAQHVGVAVYQHEQMQQLQRANADLERQVQRSNAQLKLALEFEATLKRIADRVRDSLDENQILETAVRELAISAGVSNCNASLYDLDTRTSTVCYEHTTSLEPVQGRIVMMDNFPEGYAQLLRGQYFQFCSLLPNPKRGRVAMLACPIVDDQGVLGDLWLISQEYRAFNEQDIRLVEQVANQCAIAIRQARLYQASQAQVKELEKLNCLKDDFLSTVSHELRTPISNIKMATQMLELSLQRQGLFSNPDSNPISRYFRILNDECHRETRLINDLLDLSRLEVAEDILNLSSVDLIEWLPHLIAPFVERARDHQQTLELNLQPDLPLLTTDVSRLERILNELLNNACKYTPANEVIRLAAEANATQIYLSISNSGVEISPQELERIFDKFYRIPSKDPWKHGGTGLGLALVKRLAETLGGNVQAQSGRDRTSFVVEIPLVAPEPHVKPSATNS</sequence>
<dbReference type="PANTHER" id="PTHR43547">
    <property type="entry name" value="TWO-COMPONENT HISTIDINE KINASE"/>
    <property type="match status" value="1"/>
</dbReference>
<gene>
    <name evidence="10" type="ORF">ENR64_17775</name>
</gene>
<comment type="caution">
    <text evidence="10">The sequence shown here is derived from an EMBL/GenBank/DDBJ whole genome shotgun (WGS) entry which is preliminary data.</text>
</comment>
<keyword evidence="7" id="KW-0175">Coiled coil</keyword>
<dbReference type="InterPro" id="IPR035965">
    <property type="entry name" value="PAS-like_dom_sf"/>
</dbReference>
<dbReference type="SUPFAM" id="SSF55785">
    <property type="entry name" value="PYP-like sensor domain (PAS domain)"/>
    <property type="match status" value="1"/>
</dbReference>
<dbReference type="GO" id="GO:0000155">
    <property type="term" value="F:phosphorelay sensor kinase activity"/>
    <property type="evidence" value="ECO:0007669"/>
    <property type="project" value="InterPro"/>
</dbReference>
<dbReference type="InterPro" id="IPR003661">
    <property type="entry name" value="HisK_dim/P_dom"/>
</dbReference>
<dbReference type="SMART" id="SM00065">
    <property type="entry name" value="GAF"/>
    <property type="match status" value="2"/>
</dbReference>
<evidence type="ECO:0000256" key="6">
    <source>
        <dbReference type="ARBA" id="ARBA00023012"/>
    </source>
</evidence>
<dbReference type="PROSITE" id="PS50046">
    <property type="entry name" value="PHYTOCHROME_2"/>
    <property type="match status" value="1"/>
</dbReference>
<dbReference type="InterPro" id="IPR003594">
    <property type="entry name" value="HATPase_dom"/>
</dbReference>
<organism evidence="10">
    <name type="scientific">Oscillatoriales cyanobacterium SpSt-418</name>
    <dbReference type="NCBI Taxonomy" id="2282169"/>
    <lineage>
        <taxon>Bacteria</taxon>
        <taxon>Bacillati</taxon>
        <taxon>Cyanobacteriota</taxon>
        <taxon>Cyanophyceae</taxon>
        <taxon>Oscillatoriophycideae</taxon>
        <taxon>Oscillatoriales</taxon>
    </lineage>
</organism>
<dbReference type="Gene3D" id="3.30.565.10">
    <property type="entry name" value="Histidine kinase-like ATPase, C-terminal domain"/>
    <property type="match status" value="1"/>
</dbReference>
<dbReference type="InterPro" id="IPR000014">
    <property type="entry name" value="PAS"/>
</dbReference>
<dbReference type="Gene3D" id="3.30.450.40">
    <property type="match status" value="2"/>
</dbReference>
<dbReference type="Pfam" id="PF01590">
    <property type="entry name" value="GAF"/>
    <property type="match status" value="2"/>
</dbReference>
<evidence type="ECO:0000256" key="7">
    <source>
        <dbReference type="SAM" id="Coils"/>
    </source>
</evidence>
<dbReference type="InterPro" id="IPR016132">
    <property type="entry name" value="Phyto_chromo_attachment"/>
</dbReference>
<dbReference type="SUPFAM" id="SSF47384">
    <property type="entry name" value="Homodimeric domain of signal transducing histidine kinase"/>
    <property type="match status" value="1"/>
</dbReference>
<evidence type="ECO:0000259" key="8">
    <source>
        <dbReference type="PROSITE" id="PS50046"/>
    </source>
</evidence>
<dbReference type="InterPro" id="IPR036097">
    <property type="entry name" value="HisK_dim/P_sf"/>
</dbReference>
<dbReference type="Pfam" id="PF08447">
    <property type="entry name" value="PAS_3"/>
    <property type="match status" value="1"/>
</dbReference>
<evidence type="ECO:0000313" key="10">
    <source>
        <dbReference type="EMBL" id="HFM99569.1"/>
    </source>
</evidence>